<accession>A0ABY4JCL5</accession>
<organism evidence="2 3">
    <name type="scientific">Hymenobacter sublimis</name>
    <dbReference type="NCBI Taxonomy" id="2933777"/>
    <lineage>
        <taxon>Bacteria</taxon>
        <taxon>Pseudomonadati</taxon>
        <taxon>Bacteroidota</taxon>
        <taxon>Cytophagia</taxon>
        <taxon>Cytophagales</taxon>
        <taxon>Hymenobacteraceae</taxon>
        <taxon>Hymenobacter</taxon>
    </lineage>
</organism>
<evidence type="ECO:0000313" key="3">
    <source>
        <dbReference type="Proteomes" id="UP000829647"/>
    </source>
</evidence>
<evidence type="ECO:0000256" key="1">
    <source>
        <dbReference type="SAM" id="Phobius"/>
    </source>
</evidence>
<gene>
    <name evidence="2" type="ORF">MWH26_06520</name>
</gene>
<dbReference type="Proteomes" id="UP000829647">
    <property type="component" value="Chromosome"/>
</dbReference>
<sequence>MNRLEEFLALLAKYNKEISFIGVILTSIIALIGVILNIIYNRLNKRDELRQSSLIGMRNKEMQAYMSSIATSLSLIKKGLVILIEKDTALIKYREDLFEAQNNYIKASLNLSFLLPENDAKVFSGLDNELMDLLSDMIALVTSSLGKEHNGYSIAMWEKVKDQVTDEIVSEVKEHAKKDREMLDRQTEKLNKLKTSSDVVIRKVYAISPQLQVLVRKYNGL</sequence>
<keyword evidence="1" id="KW-1133">Transmembrane helix</keyword>
<keyword evidence="3" id="KW-1185">Reference proteome</keyword>
<protein>
    <recommendedName>
        <fullName evidence="4">DUF4230 domain-containing protein</fullName>
    </recommendedName>
</protein>
<dbReference type="RefSeq" id="WP_247976569.1">
    <property type="nucleotide sequence ID" value="NZ_CP095848.1"/>
</dbReference>
<proteinExistence type="predicted"/>
<evidence type="ECO:0008006" key="4">
    <source>
        <dbReference type="Google" id="ProtNLM"/>
    </source>
</evidence>
<evidence type="ECO:0000313" key="2">
    <source>
        <dbReference type="EMBL" id="UPL50557.1"/>
    </source>
</evidence>
<keyword evidence="1" id="KW-0472">Membrane</keyword>
<reference evidence="2 3" key="1">
    <citation type="submission" date="2022-04" db="EMBL/GenBank/DDBJ databases">
        <title>Hymenobacter sp. isolated from the air.</title>
        <authorList>
            <person name="Won M."/>
            <person name="Lee C.-M."/>
            <person name="Woen H.-Y."/>
            <person name="Kwon S.-W."/>
        </authorList>
    </citation>
    <scope>NUCLEOTIDE SEQUENCE [LARGE SCALE GENOMIC DNA]</scope>
    <source>
        <strain evidence="3">5516 S-25</strain>
    </source>
</reference>
<feature type="transmembrane region" description="Helical" evidence="1">
    <location>
        <begin position="20"/>
        <end position="40"/>
    </location>
</feature>
<name>A0ABY4JCL5_9BACT</name>
<keyword evidence="1" id="KW-0812">Transmembrane</keyword>
<dbReference type="EMBL" id="CP095848">
    <property type="protein sequence ID" value="UPL50557.1"/>
    <property type="molecule type" value="Genomic_DNA"/>
</dbReference>